<dbReference type="AlphaFoldDB" id="A5AIF9"/>
<proteinExistence type="predicted"/>
<evidence type="ECO:0000313" key="1">
    <source>
        <dbReference type="EMBL" id="CAN64571.1"/>
    </source>
</evidence>
<sequence>MPLSQALRKLTKAILLTILTPRPLPQPVPPQFRMDLHYAYHQGSGHEIDRCIALRHAIQDLIDQGLVHLGQPSVTTNPLPSHTTHAVPPPADSMHSIDFAELDDQIHMMSWNESKLEPIVSDEIYEISRVTLGSRIPTPFRLVLEAASVQTTTVVPLTVSYYSAQTSFVLIPDVEEVLTPYVDDVHIPDIQYVIRGGRVVRQQPLTTARPLEGTSSHEEARREDDEILRQATCIVFSNDDVPPEGSDHTPPLYIFVGCSGRRIPYVLLDNGSTLNVYPLATAIAIGYVPSDFSPSIHIVRAYDNTQREYGSTVVLDMMRSKSYLPGMGLGRCQHGPIWWNYFMRASGPHMPSDGIIGGLSTIQEAELQRLVYQLQLSDEAPDTLASTLVVPSSPDRMNLITLYFPDEIDKHEIFAEIGDIVDGAVPHDEYIDEMLVMSMSQI</sequence>
<accession>A5AIF9</accession>
<dbReference type="EMBL" id="AM427492">
    <property type="protein sequence ID" value="CAN64571.1"/>
    <property type="molecule type" value="Genomic_DNA"/>
</dbReference>
<dbReference type="PANTHER" id="PTHR32108">
    <property type="entry name" value="DNA-DIRECTED RNA POLYMERASE SUBUNIT ALPHA"/>
    <property type="match status" value="1"/>
</dbReference>
<evidence type="ECO:0008006" key="2">
    <source>
        <dbReference type="Google" id="ProtNLM"/>
    </source>
</evidence>
<reference evidence="1" key="1">
    <citation type="journal article" date="2007" name="PLoS ONE">
        <title>The first genome sequence of an elite grapevine cultivar (Pinot noir Vitis vinifera L.): coping with a highly heterozygous genome.</title>
        <authorList>
            <person name="Velasco R."/>
            <person name="Zharkikh A."/>
            <person name="Troggio M."/>
            <person name="Cartwright D.A."/>
            <person name="Cestaro A."/>
            <person name="Pruss D."/>
            <person name="Pindo M."/>
            <person name="FitzGerald L.M."/>
            <person name="Vezzulli S."/>
            <person name="Reid J."/>
            <person name="Malacarne G."/>
            <person name="Iliev D."/>
            <person name="Coppola G."/>
            <person name="Wardell B."/>
            <person name="Micheletti D."/>
            <person name="Macalma T."/>
            <person name="Facci M."/>
            <person name="Mitchell J.T."/>
            <person name="Perazzolli M."/>
            <person name="Eldredge G."/>
            <person name="Gatto P."/>
            <person name="Oyzerski R."/>
            <person name="Moretto M."/>
            <person name="Gutin N."/>
            <person name="Stefanini M."/>
            <person name="Chen Y."/>
            <person name="Segala C."/>
            <person name="Davenport C."/>
            <person name="Dematte L."/>
            <person name="Mraz A."/>
            <person name="Battilana J."/>
            <person name="Stormo K."/>
            <person name="Costa F."/>
            <person name="Tao Q."/>
            <person name="Si-Ammour A."/>
            <person name="Harkins T."/>
            <person name="Lackey A."/>
            <person name="Perbost C."/>
            <person name="Taillon B."/>
            <person name="Stella A."/>
            <person name="Solovyev V."/>
            <person name="Fawcett J.A."/>
            <person name="Sterck L."/>
            <person name="Vandepoele K."/>
            <person name="Grando S.M."/>
            <person name="Toppo S."/>
            <person name="Moser C."/>
            <person name="Lanchbury J."/>
            <person name="Bogden R."/>
            <person name="Skolnick M."/>
            <person name="Sgaramella V."/>
            <person name="Bhatnagar S.K."/>
            <person name="Fontana P."/>
            <person name="Gutin A."/>
            <person name="Van de Peer Y."/>
            <person name="Salamini F."/>
            <person name="Viola R."/>
        </authorList>
    </citation>
    <scope>NUCLEOTIDE SEQUENCE</scope>
</reference>
<name>A5AIF9_VITVI</name>
<gene>
    <name evidence="1" type="ORF">VITISV_006052</name>
</gene>
<organism evidence="1">
    <name type="scientific">Vitis vinifera</name>
    <name type="common">Grape</name>
    <dbReference type="NCBI Taxonomy" id="29760"/>
    <lineage>
        <taxon>Eukaryota</taxon>
        <taxon>Viridiplantae</taxon>
        <taxon>Streptophyta</taxon>
        <taxon>Embryophyta</taxon>
        <taxon>Tracheophyta</taxon>
        <taxon>Spermatophyta</taxon>
        <taxon>Magnoliopsida</taxon>
        <taxon>eudicotyledons</taxon>
        <taxon>Gunneridae</taxon>
        <taxon>Pentapetalae</taxon>
        <taxon>rosids</taxon>
        <taxon>Vitales</taxon>
        <taxon>Vitaceae</taxon>
        <taxon>Viteae</taxon>
        <taxon>Vitis</taxon>
    </lineage>
</organism>
<protein>
    <recommendedName>
        <fullName evidence="2">Retrotransposon gag domain-containing protein</fullName>
    </recommendedName>
</protein>